<dbReference type="RefSeq" id="WP_137265927.1">
    <property type="nucleotide sequence ID" value="NZ_SZUA01000001.1"/>
</dbReference>
<evidence type="ECO:0000256" key="1">
    <source>
        <dbReference type="SAM" id="SignalP"/>
    </source>
</evidence>
<evidence type="ECO:0000313" key="3">
    <source>
        <dbReference type="Proteomes" id="UP000308707"/>
    </source>
</evidence>
<name>A0A4U5JYA9_9GAMM</name>
<keyword evidence="1" id="KW-0732">Signal</keyword>
<reference evidence="2 3" key="1">
    <citation type="submission" date="2019-04" db="EMBL/GenBank/DDBJ databases">
        <title>Reference strain of H23.</title>
        <authorList>
            <person name="Luo X."/>
        </authorList>
    </citation>
    <scope>NUCLEOTIDE SEQUENCE [LARGE SCALE GENOMIC DNA]</scope>
    <source>
        <strain evidence="2 3">H23</strain>
    </source>
</reference>
<dbReference type="Proteomes" id="UP000308707">
    <property type="component" value="Unassembled WGS sequence"/>
</dbReference>
<feature type="chain" id="PRO_5020243289" evidence="1">
    <location>
        <begin position="23"/>
        <end position="176"/>
    </location>
</feature>
<dbReference type="AlphaFoldDB" id="A0A4U5JYA9"/>
<keyword evidence="3" id="KW-1185">Reference proteome</keyword>
<comment type="caution">
    <text evidence="2">The sequence shown here is derived from an EMBL/GenBank/DDBJ whole genome shotgun (WGS) entry which is preliminary data.</text>
</comment>
<feature type="signal peptide" evidence="1">
    <location>
        <begin position="1"/>
        <end position="22"/>
    </location>
</feature>
<dbReference type="OrthoDB" id="5998574at2"/>
<proteinExistence type="predicted"/>
<protein>
    <submittedName>
        <fullName evidence="2">Uncharacterized protein</fullName>
    </submittedName>
</protein>
<accession>A0A4U5JYA9</accession>
<sequence length="176" mass="18941">MKTPLLALLASALALGAGVSTAAGPTPRTPIRPTGDCLVARQVLDWGVVDDRRLVVKSLGKRYYDIQLAHSCRDLNRRPYLTFRDGLRPTRLGSGLGYRRGTGSDPVTSDGRICGDLGDAVIPVSGVRNGLEIPCRIGNIRRIDENTFESVFGRDSRSANALLDSAPTVNPRAVSR</sequence>
<organism evidence="2 3">
    <name type="scientific">Luteimonas gilva</name>
    <dbReference type="NCBI Taxonomy" id="2572684"/>
    <lineage>
        <taxon>Bacteria</taxon>
        <taxon>Pseudomonadati</taxon>
        <taxon>Pseudomonadota</taxon>
        <taxon>Gammaproteobacteria</taxon>
        <taxon>Lysobacterales</taxon>
        <taxon>Lysobacteraceae</taxon>
        <taxon>Luteimonas</taxon>
    </lineage>
</organism>
<gene>
    <name evidence="2" type="ORF">FCE95_05430</name>
</gene>
<evidence type="ECO:0000313" key="2">
    <source>
        <dbReference type="EMBL" id="TKR33721.1"/>
    </source>
</evidence>
<dbReference type="EMBL" id="SZUA01000001">
    <property type="protein sequence ID" value="TKR33721.1"/>
    <property type="molecule type" value="Genomic_DNA"/>
</dbReference>